<feature type="domain" description="Putative amidase" evidence="1">
    <location>
        <begin position="256"/>
        <end position="406"/>
    </location>
</feature>
<dbReference type="EMBL" id="JARJBC010000043">
    <property type="protein sequence ID" value="MDF3294334.1"/>
    <property type="molecule type" value="Genomic_DNA"/>
</dbReference>
<reference evidence="2 3" key="1">
    <citation type="submission" date="2023-03" db="EMBL/GenBank/DDBJ databases">
        <title>Draft genome sequence of Streptomyces sp. RB6PN23 isolated from peat swamp forest in Thailand.</title>
        <authorList>
            <person name="Klaysubun C."/>
            <person name="Duangmal K."/>
        </authorList>
    </citation>
    <scope>NUCLEOTIDE SEQUENCE [LARGE SCALE GENOMIC DNA]</scope>
    <source>
        <strain evidence="2 3">RB6PN23</strain>
    </source>
</reference>
<evidence type="ECO:0000313" key="2">
    <source>
        <dbReference type="EMBL" id="MDF3294334.1"/>
    </source>
</evidence>
<evidence type="ECO:0000259" key="1">
    <source>
        <dbReference type="Pfam" id="PF12671"/>
    </source>
</evidence>
<accession>A0ABT5ZWX8</accession>
<dbReference type="Pfam" id="PF12671">
    <property type="entry name" value="Amidase_6"/>
    <property type="match status" value="1"/>
</dbReference>
<protein>
    <submittedName>
        <fullName evidence="2">Amidase domain-containing protein</fullName>
    </submittedName>
</protein>
<dbReference type="InterPro" id="IPR024301">
    <property type="entry name" value="Amidase_6"/>
</dbReference>
<dbReference type="RefSeq" id="WP_276097126.1">
    <property type="nucleotide sequence ID" value="NZ_JARJBC010000043.1"/>
</dbReference>
<sequence>MVTYNDLHDCRVDRWTKAADDWANLAKYAHTAADDIRNQGRKPLDEHWTDAVGKQAAKRLTDIATRLEAGGDIIKGVTMVVDGLTSSMELAQRTLNHAIDLVDEYGLRIENGRAVGTYTGNAPTGPDVPQNVRDAYDKECKQLDEVNGLIAEALRQATQADEKACAELDKLAKDIDIADPVKALNEVQTEASHTQLDMLLADIPTGRDPQMVREWWDGLSPQEQKTLMLAEPVALAHLNGLPDSVKQELRGTDGKLDRVKLVQYALDHWNTPDQEKFDNNCTNFVSSALEAAGMQPKSDFWTGYMGDDTWGHESGTGWDWLDQRAYYSKSWASAGHLQDFLLKHGAEDVPASDVRPGDIIFFEQDEPAEGRAHGTTHHAAVVTAVTPDGDIRYTQHTASYQSVSLDGRMPHEIEAEGQQKIRIVRPKPDWY</sequence>
<comment type="caution">
    <text evidence="2">The sequence shown here is derived from an EMBL/GenBank/DDBJ whole genome shotgun (WGS) entry which is preliminary data.</text>
</comment>
<evidence type="ECO:0000313" key="3">
    <source>
        <dbReference type="Proteomes" id="UP001216579"/>
    </source>
</evidence>
<organism evidence="2 3">
    <name type="scientific">Streptomyces silvisoli</name>
    <dbReference type="NCBI Taxonomy" id="3034235"/>
    <lineage>
        <taxon>Bacteria</taxon>
        <taxon>Bacillati</taxon>
        <taxon>Actinomycetota</taxon>
        <taxon>Actinomycetes</taxon>
        <taxon>Kitasatosporales</taxon>
        <taxon>Streptomycetaceae</taxon>
        <taxon>Streptomyces</taxon>
    </lineage>
</organism>
<keyword evidence="3" id="KW-1185">Reference proteome</keyword>
<dbReference type="PANTHER" id="PTHR40032:SF1">
    <property type="entry name" value="EXPORTED PROTEIN"/>
    <property type="match status" value="1"/>
</dbReference>
<gene>
    <name evidence="2" type="ORF">P3G67_35095</name>
</gene>
<dbReference type="PANTHER" id="PTHR40032">
    <property type="entry name" value="EXPORTED PROTEIN-RELATED"/>
    <property type="match status" value="1"/>
</dbReference>
<proteinExistence type="predicted"/>
<name>A0ABT5ZWX8_9ACTN</name>
<dbReference type="Proteomes" id="UP001216579">
    <property type="component" value="Unassembled WGS sequence"/>
</dbReference>